<dbReference type="EMBL" id="BRZA01000001">
    <property type="protein sequence ID" value="GLC87089.1"/>
    <property type="molecule type" value="Genomic_DNA"/>
</dbReference>
<dbReference type="Proteomes" id="UP001065593">
    <property type="component" value="Unassembled WGS sequence"/>
</dbReference>
<protein>
    <submittedName>
        <fullName evidence="4">Acetyltransferase</fullName>
    </submittedName>
</protein>
<dbReference type="PANTHER" id="PTHR21152:SF40">
    <property type="entry name" value="ALANINE--GLYOXYLATE AMINOTRANSFERASE"/>
    <property type="match status" value="1"/>
</dbReference>
<comment type="cofactor">
    <cofactor evidence="1">
        <name>pyridoxal 5'-phosphate</name>
        <dbReference type="ChEBI" id="CHEBI:597326"/>
    </cofactor>
</comment>
<dbReference type="InterPro" id="IPR054597">
    <property type="entry name" value="FeeM_cat"/>
</dbReference>
<dbReference type="SUPFAM" id="SSF55729">
    <property type="entry name" value="Acyl-CoA N-acyltransferases (Nat)"/>
    <property type="match status" value="1"/>
</dbReference>
<dbReference type="Gene3D" id="3.40.630.30">
    <property type="match status" value="1"/>
</dbReference>
<dbReference type="InterPro" id="IPR015421">
    <property type="entry name" value="PyrdxlP-dep_Trfase_major"/>
</dbReference>
<evidence type="ECO:0000313" key="5">
    <source>
        <dbReference type="Proteomes" id="UP001065593"/>
    </source>
</evidence>
<dbReference type="PROSITE" id="PS51186">
    <property type="entry name" value="GNAT"/>
    <property type="match status" value="1"/>
</dbReference>
<dbReference type="Pfam" id="PF00266">
    <property type="entry name" value="Aminotran_5"/>
    <property type="match status" value="1"/>
</dbReference>
<dbReference type="InterPro" id="IPR015424">
    <property type="entry name" value="PyrdxlP-dep_Trfase"/>
</dbReference>
<sequence>MYWCKIAQSEQEFEAIARLNYETFVEEIPQHEPNHERRKVDRFHQENTYVVVYKKTELVGMLAFRDQRPFSLDEKIGEVEPFLASINCEKLCEIRLLAVKKGYRTGRVFMKLMQALTTYAYEKGYTAAVISGTTREQKLYEQMGFTQFAPAVGTQEAQFLPMVLTRKQFEQSLQQRLAKDCYTFYPGPVKQQASGDYSELSHRTLAFQALYKQMSQKLLELSEANHIAIVVGTGTLANEMMLGQLHTQQLGRGLILTNGEFGERLQRQAARWSLDFDVIEKAWGQPFDLNIIEQSLQTSQYTWVLGVHGETSTSMCNSLDDLVQLTKKYDIKLCVDCISSFGAMPFSLKDCYLATAVSGKAIGALSGLAVVFSQYRAQPSAIVPNYLDLANYQEGGIPFTLPATLVGSMVEALQAYPARYAQLQQRFATLSQLPFMNQQVSATTYPMLITLQYPPILANLQLDLSLNGLFAHGDSTYLRAHHFIQFAVIQPDFDVAVLRLGEILDYYEQVMAVE</sequence>
<dbReference type="InterPro" id="IPR000192">
    <property type="entry name" value="Aminotrans_V_dom"/>
</dbReference>
<dbReference type="PANTHER" id="PTHR21152">
    <property type="entry name" value="AMINOTRANSFERASE CLASS V"/>
    <property type="match status" value="1"/>
</dbReference>
<keyword evidence="2" id="KW-0663">Pyridoxal phosphate</keyword>
<dbReference type="Pfam" id="PF21926">
    <property type="entry name" value="FeeM"/>
    <property type="match status" value="1"/>
</dbReference>
<dbReference type="InterPro" id="IPR000182">
    <property type="entry name" value="GNAT_dom"/>
</dbReference>
<organism evidence="4 5">
    <name type="scientific">Lysinibacillus piscis</name>
    <dbReference type="NCBI Taxonomy" id="2518931"/>
    <lineage>
        <taxon>Bacteria</taxon>
        <taxon>Bacillati</taxon>
        <taxon>Bacillota</taxon>
        <taxon>Bacilli</taxon>
        <taxon>Bacillales</taxon>
        <taxon>Bacillaceae</taxon>
        <taxon>Lysinibacillus</taxon>
    </lineage>
</organism>
<feature type="domain" description="N-acetyltransferase" evidence="3">
    <location>
        <begin position="4"/>
        <end position="167"/>
    </location>
</feature>
<evidence type="ECO:0000256" key="1">
    <source>
        <dbReference type="ARBA" id="ARBA00001933"/>
    </source>
</evidence>
<dbReference type="SUPFAM" id="SSF53383">
    <property type="entry name" value="PLP-dependent transferases"/>
    <property type="match status" value="1"/>
</dbReference>
<evidence type="ECO:0000259" key="3">
    <source>
        <dbReference type="PROSITE" id="PS51186"/>
    </source>
</evidence>
<keyword evidence="5" id="KW-1185">Reference proteome</keyword>
<evidence type="ECO:0000313" key="4">
    <source>
        <dbReference type="EMBL" id="GLC87089.1"/>
    </source>
</evidence>
<comment type="caution">
    <text evidence="4">The sequence shown here is derived from an EMBL/GenBank/DDBJ whole genome shotgun (WGS) entry which is preliminary data.</text>
</comment>
<dbReference type="Gene3D" id="3.40.640.10">
    <property type="entry name" value="Type I PLP-dependent aspartate aminotransferase-like (Major domain)"/>
    <property type="match status" value="1"/>
</dbReference>
<accession>A0ABQ5NFR9</accession>
<proteinExistence type="predicted"/>
<gene>
    <name evidence="4" type="ORF">LYSBPC_02160</name>
</gene>
<name>A0ABQ5NFR9_9BACI</name>
<dbReference type="InterPro" id="IPR016181">
    <property type="entry name" value="Acyl_CoA_acyltransferase"/>
</dbReference>
<reference evidence="4" key="1">
    <citation type="submission" date="2022-08" db="EMBL/GenBank/DDBJ databases">
        <title>Draft genome sequence of Lysinibacillus sp. strain KH24.</title>
        <authorList>
            <person name="Kanbe H."/>
            <person name="Itoh H."/>
        </authorList>
    </citation>
    <scope>NUCLEOTIDE SEQUENCE</scope>
    <source>
        <strain evidence="4">KH24</strain>
    </source>
</reference>
<dbReference type="RefSeq" id="WP_264986825.1">
    <property type="nucleotide sequence ID" value="NZ_BRZA01000001.1"/>
</dbReference>
<evidence type="ECO:0000256" key="2">
    <source>
        <dbReference type="ARBA" id="ARBA00022898"/>
    </source>
</evidence>